<dbReference type="RefSeq" id="WP_116059623.1">
    <property type="nucleotide sequence ID" value="NZ_QRDZ01000003.1"/>
</dbReference>
<reference evidence="2 3" key="1">
    <citation type="submission" date="2018-07" db="EMBL/GenBank/DDBJ databases">
        <title>Genomic Encyclopedia of Type Strains, Phase III (KMG-III): the genomes of soil and plant-associated and newly described type strains.</title>
        <authorList>
            <person name="Whitman W."/>
        </authorList>
    </citation>
    <scope>NUCLEOTIDE SEQUENCE [LARGE SCALE GENOMIC DNA]</scope>
    <source>
        <strain evidence="2 3">CECT 7287</strain>
    </source>
</reference>
<dbReference type="OrthoDB" id="2589718at2"/>
<organism evidence="2 3">
    <name type="scientific">Cohnella phaseoli</name>
    <dbReference type="NCBI Taxonomy" id="456490"/>
    <lineage>
        <taxon>Bacteria</taxon>
        <taxon>Bacillati</taxon>
        <taxon>Bacillota</taxon>
        <taxon>Bacilli</taxon>
        <taxon>Bacillales</taxon>
        <taxon>Paenibacillaceae</taxon>
        <taxon>Cohnella</taxon>
    </lineage>
</organism>
<dbReference type="AlphaFoldDB" id="A0A3D9KK04"/>
<evidence type="ECO:0000256" key="1">
    <source>
        <dbReference type="SAM" id="Phobius"/>
    </source>
</evidence>
<feature type="transmembrane region" description="Helical" evidence="1">
    <location>
        <begin position="12"/>
        <end position="32"/>
    </location>
</feature>
<keyword evidence="1" id="KW-0812">Transmembrane</keyword>
<keyword evidence="1" id="KW-1133">Transmembrane helix</keyword>
<comment type="caution">
    <text evidence="2">The sequence shown here is derived from an EMBL/GenBank/DDBJ whole genome shotgun (WGS) entry which is preliminary data.</text>
</comment>
<name>A0A3D9KK04_9BACL</name>
<keyword evidence="3" id="KW-1185">Reference proteome</keyword>
<evidence type="ECO:0000313" key="2">
    <source>
        <dbReference type="EMBL" id="RED86512.1"/>
    </source>
</evidence>
<dbReference type="EMBL" id="QRDZ01000003">
    <property type="protein sequence ID" value="RED86512.1"/>
    <property type="molecule type" value="Genomic_DNA"/>
</dbReference>
<keyword evidence="1" id="KW-0472">Membrane</keyword>
<accession>A0A3D9KK04</accession>
<sequence length="193" mass="21249">MNKKLKSLSSLLLLVCIVALIVLWQVGLLGLWKDGIAYIANNTEKYSDREGHKIQGRHSLSIDLSDLNSNRGKELYNDGTHKIVVASVEKTINDSITISFRSMGHYSLNGATLISGVRHYTVNNISFASEMSAIMTAEDDSTNYSVSGTGMSGLNYRDGDDFSFSIYPLKTSDGAGKLQITLTNLYLNAWNKK</sequence>
<protein>
    <submittedName>
        <fullName evidence="2">Uncharacterized protein</fullName>
    </submittedName>
</protein>
<gene>
    <name evidence="2" type="ORF">DFP98_103367</name>
</gene>
<evidence type="ECO:0000313" key="3">
    <source>
        <dbReference type="Proteomes" id="UP000256977"/>
    </source>
</evidence>
<proteinExistence type="predicted"/>
<dbReference type="Proteomes" id="UP000256977">
    <property type="component" value="Unassembled WGS sequence"/>
</dbReference>